<dbReference type="STRING" id="56857.A0A200R5E5"/>
<dbReference type="Gene3D" id="2.30.30.140">
    <property type="match status" value="1"/>
</dbReference>
<sequence length="422" mass="46562">MLIRKKRKRGKLQQQICIPKCCQQPRSRGPKPRTDFSLFISFSSPSSSSSSSSSCIRRHGGATLEFSRYRDGLSSIATARMDQSCQAIISIHKKEMPTFPLVQCSTFRNGGHEKLFSNSIGVQLPENESVAQNALLDTCDDGNGTLQKCDTAGELALTPNKSLSQVEESSDVWITPGSIVWAKTAYQMWWPAKIMGGKSAMVVSSDQGADGHVLVQYYGNHECAWVDPDGDISHFDDCFEERSSNPLAAFQDALKQALHCEEHLSSCGQLDRKPEGLKSSSQHEQPSVAPSVICIESSSSRTEDSLEQGRGKRKRKPKIHFDEVTLPMKSTKKVRRFKIMRYLGLTAPIGSPFSSNSLLRTAELVKICLQRGQFFCNLSCIVCLRTTDQSELNDVINDNPPAPPSGLSPCLVGFVVEAQYDD</sequence>
<feature type="domain" description="PWWP" evidence="2">
    <location>
        <begin position="176"/>
        <end position="226"/>
    </location>
</feature>
<protein>
    <submittedName>
        <fullName evidence="3">PWWP domain</fullName>
    </submittedName>
</protein>
<dbReference type="InterPro" id="IPR000313">
    <property type="entry name" value="PWWP_dom"/>
</dbReference>
<feature type="region of interest" description="Disordered" evidence="1">
    <location>
        <begin position="298"/>
        <end position="318"/>
    </location>
</feature>
<dbReference type="SUPFAM" id="SSF63748">
    <property type="entry name" value="Tudor/PWWP/MBT"/>
    <property type="match status" value="1"/>
</dbReference>
<dbReference type="InParanoid" id="A0A200R5E5"/>
<comment type="caution">
    <text evidence="3">The sequence shown here is derived from an EMBL/GenBank/DDBJ whole genome shotgun (WGS) entry which is preliminary data.</text>
</comment>
<dbReference type="Pfam" id="PF00855">
    <property type="entry name" value="PWWP"/>
    <property type="match status" value="1"/>
</dbReference>
<evidence type="ECO:0000259" key="2">
    <source>
        <dbReference type="PROSITE" id="PS50812"/>
    </source>
</evidence>
<dbReference type="CDD" id="cd05162">
    <property type="entry name" value="PWWP"/>
    <property type="match status" value="1"/>
</dbReference>
<evidence type="ECO:0000256" key="1">
    <source>
        <dbReference type="SAM" id="MobiDB-lite"/>
    </source>
</evidence>
<evidence type="ECO:0000313" key="4">
    <source>
        <dbReference type="Proteomes" id="UP000195402"/>
    </source>
</evidence>
<dbReference type="AlphaFoldDB" id="A0A200R5E5"/>
<organism evidence="3 4">
    <name type="scientific">Macleaya cordata</name>
    <name type="common">Five-seeded plume-poppy</name>
    <name type="synonym">Bocconia cordata</name>
    <dbReference type="NCBI Taxonomy" id="56857"/>
    <lineage>
        <taxon>Eukaryota</taxon>
        <taxon>Viridiplantae</taxon>
        <taxon>Streptophyta</taxon>
        <taxon>Embryophyta</taxon>
        <taxon>Tracheophyta</taxon>
        <taxon>Spermatophyta</taxon>
        <taxon>Magnoliopsida</taxon>
        <taxon>Ranunculales</taxon>
        <taxon>Papaveraceae</taxon>
        <taxon>Papaveroideae</taxon>
        <taxon>Macleaya</taxon>
    </lineage>
</organism>
<keyword evidence="4" id="KW-1185">Reference proteome</keyword>
<dbReference type="PANTHER" id="PTHR10688">
    <property type="entry name" value="PWWP DOMAIN-CONTAINING PROTEIN"/>
    <property type="match status" value="1"/>
</dbReference>
<dbReference type="PROSITE" id="PS50812">
    <property type="entry name" value="PWWP"/>
    <property type="match status" value="1"/>
</dbReference>
<reference evidence="3 4" key="1">
    <citation type="journal article" date="2017" name="Mol. Plant">
        <title>The Genome of Medicinal Plant Macleaya cordata Provides New Insights into Benzylisoquinoline Alkaloids Metabolism.</title>
        <authorList>
            <person name="Liu X."/>
            <person name="Liu Y."/>
            <person name="Huang P."/>
            <person name="Ma Y."/>
            <person name="Qing Z."/>
            <person name="Tang Q."/>
            <person name="Cao H."/>
            <person name="Cheng P."/>
            <person name="Zheng Y."/>
            <person name="Yuan Z."/>
            <person name="Zhou Y."/>
            <person name="Liu J."/>
            <person name="Tang Z."/>
            <person name="Zhuo Y."/>
            <person name="Zhang Y."/>
            <person name="Yu L."/>
            <person name="Huang J."/>
            <person name="Yang P."/>
            <person name="Peng Q."/>
            <person name="Zhang J."/>
            <person name="Jiang W."/>
            <person name="Zhang Z."/>
            <person name="Lin K."/>
            <person name="Ro D.K."/>
            <person name="Chen X."/>
            <person name="Xiong X."/>
            <person name="Shang Y."/>
            <person name="Huang S."/>
            <person name="Zeng J."/>
        </authorList>
    </citation>
    <scope>NUCLEOTIDE SEQUENCE [LARGE SCALE GENOMIC DNA]</scope>
    <source>
        <strain evidence="4">cv. BLH2017</strain>
        <tissue evidence="3">Root</tissue>
    </source>
</reference>
<dbReference type="PANTHER" id="PTHR10688:SF14">
    <property type="entry name" value="PWWP DOMAIN-CONTAINING PROTEIN"/>
    <property type="match status" value="1"/>
</dbReference>
<dbReference type="OrthoDB" id="5964980at2759"/>
<dbReference type="EMBL" id="MVGT01000437">
    <property type="protein sequence ID" value="OVA17939.1"/>
    <property type="molecule type" value="Genomic_DNA"/>
</dbReference>
<dbReference type="OMA" id="SVVWART"/>
<dbReference type="Proteomes" id="UP000195402">
    <property type="component" value="Unassembled WGS sequence"/>
</dbReference>
<name>A0A200R5E5_MACCD</name>
<feature type="compositionally biased region" description="Basic and acidic residues" evidence="1">
    <location>
        <begin position="301"/>
        <end position="310"/>
    </location>
</feature>
<dbReference type="InterPro" id="IPR052657">
    <property type="entry name" value="PDP_family_Arabidopsis"/>
</dbReference>
<gene>
    <name evidence="3" type="ORF">BVC80_1835g341</name>
</gene>
<evidence type="ECO:0000313" key="3">
    <source>
        <dbReference type="EMBL" id="OVA17939.1"/>
    </source>
</evidence>
<accession>A0A200R5E5</accession>
<proteinExistence type="predicted"/>